<proteinExistence type="predicted"/>
<feature type="compositionally biased region" description="Basic and acidic residues" evidence="1">
    <location>
        <begin position="151"/>
        <end position="167"/>
    </location>
</feature>
<evidence type="ECO:0000313" key="3">
    <source>
        <dbReference type="Proteomes" id="UP000815677"/>
    </source>
</evidence>
<evidence type="ECO:0000256" key="1">
    <source>
        <dbReference type="SAM" id="MobiDB-lite"/>
    </source>
</evidence>
<accession>A0ABQ0LFV9</accession>
<gene>
    <name evidence="2" type="ORF">MCHLO_07265</name>
</gene>
<dbReference type="EMBL" id="DF846077">
    <property type="protein sequence ID" value="GAT49982.1"/>
    <property type="molecule type" value="Genomic_DNA"/>
</dbReference>
<feature type="region of interest" description="Disordered" evidence="1">
    <location>
        <begin position="145"/>
        <end position="167"/>
    </location>
</feature>
<protein>
    <submittedName>
        <fullName evidence="2">Uncharacterized protein</fullName>
    </submittedName>
</protein>
<reference evidence="2" key="1">
    <citation type="submission" date="2014-09" db="EMBL/GenBank/DDBJ databases">
        <title>Genome sequence of the luminous mushroom Mycena chlorophos for searching fungal bioluminescence genes.</title>
        <authorList>
            <person name="Tanaka Y."/>
            <person name="Kasuga D."/>
            <person name="Oba Y."/>
            <person name="Hase S."/>
            <person name="Sato K."/>
            <person name="Oba Y."/>
            <person name="Sakakibara Y."/>
        </authorList>
    </citation>
    <scope>NUCLEOTIDE SEQUENCE</scope>
</reference>
<dbReference type="Proteomes" id="UP000815677">
    <property type="component" value="Unassembled WGS sequence"/>
</dbReference>
<keyword evidence="3" id="KW-1185">Reference proteome</keyword>
<name>A0ABQ0LFV9_MYCCL</name>
<sequence length="224" mass="24425">MSVRLRIHPRLAFPAPDAPRNHARQVGATALAVLVSVLRETFLEILAARARPALLSTSRCGARRDAMWREDNLSCAGDGEPGQKVDAHRVSRRRHGLRDMGVLVESAGHGRPARVLMPELGQCYYGVPTSPIGCGFVGLGGTRRRAAGTHAGERKGRSGLRREREERNAVHAHHRILLQVFTATSSFGSFLTHEPPPYAFVVLHSTSEPEGATSLYGDKSPWSV</sequence>
<evidence type="ECO:0000313" key="2">
    <source>
        <dbReference type="EMBL" id="GAT49982.1"/>
    </source>
</evidence>
<organism evidence="2 3">
    <name type="scientific">Mycena chlorophos</name>
    <name type="common">Agaric fungus</name>
    <name type="synonym">Agaricus chlorophos</name>
    <dbReference type="NCBI Taxonomy" id="658473"/>
    <lineage>
        <taxon>Eukaryota</taxon>
        <taxon>Fungi</taxon>
        <taxon>Dikarya</taxon>
        <taxon>Basidiomycota</taxon>
        <taxon>Agaricomycotina</taxon>
        <taxon>Agaricomycetes</taxon>
        <taxon>Agaricomycetidae</taxon>
        <taxon>Agaricales</taxon>
        <taxon>Marasmiineae</taxon>
        <taxon>Mycenaceae</taxon>
        <taxon>Mycena</taxon>
    </lineage>
</organism>